<sequence length="77" mass="8711">MLRTGQPSAVQQVTARLRSEFQILPQRSVERCVADVWRRAEHLGFRATPRLVERVAREHLRAMVNSTPHPAGGGRPD</sequence>
<protein>
    <submittedName>
        <fullName evidence="1">Uncharacterized protein</fullName>
    </submittedName>
</protein>
<dbReference type="RefSeq" id="WP_068757834.1">
    <property type="nucleotide sequence ID" value="NZ_KQ950184.1"/>
</dbReference>
<organism evidence="1 2">
    <name type="scientific">Thermobifida cellulosilytica TB100</name>
    <dbReference type="NCBI Taxonomy" id="665004"/>
    <lineage>
        <taxon>Bacteria</taxon>
        <taxon>Bacillati</taxon>
        <taxon>Actinomycetota</taxon>
        <taxon>Actinomycetes</taxon>
        <taxon>Streptosporangiales</taxon>
        <taxon>Nocardiopsidaceae</taxon>
        <taxon>Thermobifida</taxon>
    </lineage>
</organism>
<keyword evidence="2" id="KW-1185">Reference proteome</keyword>
<dbReference type="Proteomes" id="UP000074382">
    <property type="component" value="Unassembled WGS sequence"/>
</dbReference>
<evidence type="ECO:0000313" key="1">
    <source>
        <dbReference type="EMBL" id="KUP96755.1"/>
    </source>
</evidence>
<proteinExistence type="predicted"/>
<gene>
    <name evidence="1" type="ORF">AC529_10525</name>
</gene>
<dbReference type="PATRIC" id="fig|665004.4.peg.3331"/>
<dbReference type="EMBL" id="LGEM01000076">
    <property type="protein sequence ID" value="KUP96755.1"/>
    <property type="molecule type" value="Genomic_DNA"/>
</dbReference>
<dbReference type="AlphaFoldDB" id="A0A147KHH7"/>
<dbReference type="STRING" id="665004.AC529_10525"/>
<name>A0A147KHH7_THECS</name>
<evidence type="ECO:0000313" key="2">
    <source>
        <dbReference type="Proteomes" id="UP000074382"/>
    </source>
</evidence>
<comment type="caution">
    <text evidence="1">The sequence shown here is derived from an EMBL/GenBank/DDBJ whole genome shotgun (WGS) entry which is preliminary data.</text>
</comment>
<accession>A0A147KHH7</accession>
<reference evidence="2" key="1">
    <citation type="journal article" date="2017" name="Acta Aliment.">
        <title>Plant polysaccharide degrading enzyme system of Thermpbifida cellulosilytica TB100 revealed by de novo genome project data.</title>
        <authorList>
            <person name="Toth A."/>
            <person name="Baka E."/>
            <person name="Luzics S."/>
            <person name="Bata-Vidacs I."/>
            <person name="Nagy I."/>
            <person name="Balint B."/>
            <person name="Herceg R."/>
            <person name="Olasz F."/>
            <person name="Wilk T."/>
            <person name="Nagy T."/>
            <person name="Kriszt B."/>
            <person name="Nagy I."/>
            <person name="Kukolya J."/>
        </authorList>
    </citation>
    <scope>NUCLEOTIDE SEQUENCE [LARGE SCALE GENOMIC DNA]</scope>
    <source>
        <strain evidence="2">TB100</strain>
    </source>
</reference>
<dbReference type="OrthoDB" id="3483344at2"/>